<evidence type="ECO:0000313" key="10">
    <source>
        <dbReference type="Proteomes" id="UP000289411"/>
    </source>
</evidence>
<keyword evidence="4 7" id="KW-0732">Signal</keyword>
<dbReference type="SUPFAM" id="SSF53850">
    <property type="entry name" value="Periplasmic binding protein-like II"/>
    <property type="match status" value="1"/>
</dbReference>
<dbReference type="SMART" id="SM00062">
    <property type="entry name" value="PBPb"/>
    <property type="match status" value="1"/>
</dbReference>
<sequence>MPISRPLLLAGLPVAAASLLAASLLAPSPAGAAERSVRIGYQKYGNFLLLKQHGGLDARLKPLGFTAAWAEFPSGPPILEAVRAGAIDVGQTGDAPPIFAQAGRTDLVYVAAEPPAPAGEAILVPKDSAIASLAGLKGKRVALNKGSNVHFLLVKALEKAGIAYGDITPVFLAPADARAAFERGAVDAWAIWDPYLAAAQAATGARTLATGEGLVGNIQFYLAAAGFAKAEPNVVAAIVDAVRDVDDWEAAHPDEAAAELAEAVRLPKSVVAVALARQAHGVAPLTPEVTAGQQAEADAFLQLRLIPKPLDVGAAVWKPGT</sequence>
<dbReference type="InterPro" id="IPR006311">
    <property type="entry name" value="TAT_signal"/>
</dbReference>
<comment type="function">
    <text evidence="5">Part of a binding-protein-dependent transport system for aliphatic sulfonates. Putative binding protein.</text>
</comment>
<evidence type="ECO:0000256" key="5">
    <source>
        <dbReference type="ARBA" id="ARBA00055538"/>
    </source>
</evidence>
<feature type="signal peptide" evidence="7">
    <location>
        <begin position="1"/>
        <end position="32"/>
    </location>
</feature>
<evidence type="ECO:0000259" key="8">
    <source>
        <dbReference type="SMART" id="SM00062"/>
    </source>
</evidence>
<dbReference type="FunFam" id="3.40.190.10:FF:000050">
    <property type="entry name" value="Sulfonate ABC transporter substrate-binding protein"/>
    <property type="match status" value="1"/>
</dbReference>
<accession>A0A4Q2RD14</accession>
<comment type="similarity">
    <text evidence="2">Belongs to the bacterial solute-binding protein SsuA/TauA family.</text>
</comment>
<dbReference type="PANTHER" id="PTHR30024">
    <property type="entry name" value="ALIPHATIC SULFONATES-BINDING PROTEIN-RELATED"/>
    <property type="match status" value="1"/>
</dbReference>
<reference evidence="9 10" key="2">
    <citation type="submission" date="2019-02" db="EMBL/GenBank/DDBJ databases">
        <title>'Lichenibacterium ramalinii' gen. nov. sp. nov., 'Lichenibacterium minor' gen. nov. sp. nov.</title>
        <authorList>
            <person name="Pankratov T."/>
        </authorList>
    </citation>
    <scope>NUCLEOTIDE SEQUENCE [LARGE SCALE GENOMIC DNA]</scope>
    <source>
        <strain evidence="9 10">RmlP001</strain>
    </source>
</reference>
<reference evidence="9 10" key="1">
    <citation type="submission" date="2018-09" db="EMBL/GenBank/DDBJ databases">
        <authorList>
            <person name="Grouzdev D.S."/>
            <person name="Krutkina M.S."/>
        </authorList>
    </citation>
    <scope>NUCLEOTIDE SEQUENCE [LARGE SCALE GENOMIC DNA]</scope>
    <source>
        <strain evidence="9 10">RmlP001</strain>
    </source>
</reference>
<dbReference type="EMBL" id="QYBC01000009">
    <property type="protein sequence ID" value="RYB04658.1"/>
    <property type="molecule type" value="Genomic_DNA"/>
</dbReference>
<dbReference type="Proteomes" id="UP000289411">
    <property type="component" value="Unassembled WGS sequence"/>
</dbReference>
<dbReference type="InterPro" id="IPR015168">
    <property type="entry name" value="SsuA/THI5"/>
</dbReference>
<feature type="chain" id="PRO_5020670106" description="Putative aliphatic sulfonates-binding protein" evidence="7">
    <location>
        <begin position="33"/>
        <end position="321"/>
    </location>
</feature>
<evidence type="ECO:0000256" key="3">
    <source>
        <dbReference type="ARBA" id="ARBA00022448"/>
    </source>
</evidence>
<dbReference type="Gene3D" id="3.40.190.10">
    <property type="entry name" value="Periplasmic binding protein-like II"/>
    <property type="match status" value="2"/>
</dbReference>
<keyword evidence="3" id="KW-0813">Transport</keyword>
<gene>
    <name evidence="9" type="ORF">D3272_11965</name>
</gene>
<dbReference type="AlphaFoldDB" id="A0A4Q2RD14"/>
<evidence type="ECO:0000256" key="7">
    <source>
        <dbReference type="SAM" id="SignalP"/>
    </source>
</evidence>
<keyword evidence="10" id="KW-1185">Reference proteome</keyword>
<dbReference type="GO" id="GO:0016020">
    <property type="term" value="C:membrane"/>
    <property type="evidence" value="ECO:0007669"/>
    <property type="project" value="InterPro"/>
</dbReference>
<dbReference type="InterPro" id="IPR010067">
    <property type="entry name" value="ABC_SsuA_sub-bd"/>
</dbReference>
<proteinExistence type="inferred from homology"/>
<name>A0A4Q2RD14_9HYPH</name>
<dbReference type="PROSITE" id="PS51318">
    <property type="entry name" value="TAT"/>
    <property type="match status" value="1"/>
</dbReference>
<evidence type="ECO:0000313" key="9">
    <source>
        <dbReference type="EMBL" id="RYB04658.1"/>
    </source>
</evidence>
<feature type="domain" description="Solute-binding protein family 3/N-terminal" evidence="8">
    <location>
        <begin position="36"/>
        <end position="252"/>
    </location>
</feature>
<comment type="caution">
    <text evidence="9">The sequence shown here is derived from an EMBL/GenBank/DDBJ whole genome shotgun (WGS) entry which is preliminary data.</text>
</comment>
<dbReference type="NCBIfam" id="TIGR01728">
    <property type="entry name" value="SsuA_fam"/>
    <property type="match status" value="1"/>
</dbReference>
<evidence type="ECO:0000256" key="1">
    <source>
        <dbReference type="ARBA" id="ARBA00004418"/>
    </source>
</evidence>
<protein>
    <recommendedName>
        <fullName evidence="6">Putative aliphatic sulfonates-binding protein</fullName>
    </recommendedName>
</protein>
<dbReference type="Pfam" id="PF09084">
    <property type="entry name" value="NMT1"/>
    <property type="match status" value="1"/>
</dbReference>
<evidence type="ECO:0000256" key="6">
    <source>
        <dbReference type="ARBA" id="ARBA00070228"/>
    </source>
</evidence>
<dbReference type="PANTHER" id="PTHR30024:SF42">
    <property type="entry name" value="ALIPHATIC SULFONATES-BINDING PROTEIN-RELATED"/>
    <property type="match status" value="1"/>
</dbReference>
<comment type="subcellular location">
    <subcellularLocation>
        <location evidence="1">Periplasm</location>
    </subcellularLocation>
</comment>
<evidence type="ECO:0000256" key="4">
    <source>
        <dbReference type="ARBA" id="ARBA00022729"/>
    </source>
</evidence>
<organism evidence="9 10">
    <name type="scientific">Lichenibacterium ramalinae</name>
    <dbReference type="NCBI Taxonomy" id="2316527"/>
    <lineage>
        <taxon>Bacteria</taxon>
        <taxon>Pseudomonadati</taxon>
        <taxon>Pseudomonadota</taxon>
        <taxon>Alphaproteobacteria</taxon>
        <taxon>Hyphomicrobiales</taxon>
        <taxon>Lichenihabitantaceae</taxon>
        <taxon>Lichenibacterium</taxon>
    </lineage>
</organism>
<dbReference type="RefSeq" id="WP_129219417.1">
    <property type="nucleotide sequence ID" value="NZ_QYBC01000009.1"/>
</dbReference>
<dbReference type="GO" id="GO:0042626">
    <property type="term" value="F:ATPase-coupled transmembrane transporter activity"/>
    <property type="evidence" value="ECO:0007669"/>
    <property type="project" value="InterPro"/>
</dbReference>
<dbReference type="OrthoDB" id="7374754at2"/>
<evidence type="ECO:0000256" key="2">
    <source>
        <dbReference type="ARBA" id="ARBA00010742"/>
    </source>
</evidence>
<dbReference type="InterPro" id="IPR001638">
    <property type="entry name" value="Solute-binding_3/MltF_N"/>
</dbReference>